<feature type="domain" description="C2H2-type" evidence="3">
    <location>
        <begin position="597"/>
        <end position="624"/>
    </location>
</feature>
<feature type="compositionally biased region" description="Polar residues" evidence="2">
    <location>
        <begin position="101"/>
        <end position="114"/>
    </location>
</feature>
<feature type="region of interest" description="Disordered" evidence="2">
    <location>
        <begin position="1"/>
        <end position="30"/>
    </location>
</feature>
<feature type="compositionally biased region" description="Pro residues" evidence="2">
    <location>
        <begin position="479"/>
        <end position="488"/>
    </location>
</feature>
<evidence type="ECO:0000256" key="1">
    <source>
        <dbReference type="PROSITE-ProRule" id="PRU00042"/>
    </source>
</evidence>
<feature type="region of interest" description="Disordered" evidence="2">
    <location>
        <begin position="90"/>
        <end position="122"/>
    </location>
</feature>
<feature type="region of interest" description="Disordered" evidence="2">
    <location>
        <begin position="338"/>
        <end position="386"/>
    </location>
</feature>
<dbReference type="Pfam" id="PF00078">
    <property type="entry name" value="RVT_1"/>
    <property type="match status" value="1"/>
</dbReference>
<dbReference type="GO" id="GO:0008270">
    <property type="term" value="F:zinc ion binding"/>
    <property type="evidence" value="ECO:0007669"/>
    <property type="project" value="UniProtKB-KW"/>
</dbReference>
<feature type="region of interest" description="Disordered" evidence="2">
    <location>
        <begin position="130"/>
        <end position="149"/>
    </location>
</feature>
<dbReference type="PANTHER" id="PTHR47027">
    <property type="entry name" value="REVERSE TRANSCRIPTASE DOMAIN-CONTAINING PROTEIN"/>
    <property type="match status" value="1"/>
</dbReference>
<dbReference type="PROSITE" id="PS50157">
    <property type="entry name" value="ZINC_FINGER_C2H2_2"/>
    <property type="match status" value="1"/>
</dbReference>
<feature type="compositionally biased region" description="Polar residues" evidence="2">
    <location>
        <begin position="432"/>
        <end position="446"/>
    </location>
</feature>
<keyword evidence="1" id="KW-0863">Zinc-finger</keyword>
<comment type="caution">
    <text evidence="5">The sequence shown here is derived from an EMBL/GenBank/DDBJ whole genome shotgun (WGS) entry which is preliminary data.</text>
</comment>
<evidence type="ECO:0000313" key="6">
    <source>
        <dbReference type="Proteomes" id="UP000807504"/>
    </source>
</evidence>
<dbReference type="InterPro" id="IPR013087">
    <property type="entry name" value="Znf_C2H2_type"/>
</dbReference>
<dbReference type="InterPro" id="IPR043502">
    <property type="entry name" value="DNA/RNA_pol_sf"/>
</dbReference>
<feature type="compositionally biased region" description="Low complexity" evidence="2">
    <location>
        <begin position="661"/>
        <end position="671"/>
    </location>
</feature>
<protein>
    <submittedName>
        <fullName evidence="5">Retrovirus-related Pol polyprotein type-1 like protein</fullName>
    </submittedName>
</protein>
<dbReference type="Proteomes" id="UP000807504">
    <property type="component" value="Unassembled WGS sequence"/>
</dbReference>
<dbReference type="PROSITE" id="PS50878">
    <property type="entry name" value="RT_POL"/>
    <property type="match status" value="1"/>
</dbReference>
<proteinExistence type="predicted"/>
<dbReference type="EMBL" id="JABXBU010000001">
    <property type="protein sequence ID" value="KAF8797214.1"/>
    <property type="molecule type" value="Genomic_DNA"/>
</dbReference>
<accession>A0A8T0G1I8</accession>
<organism evidence="5 6">
    <name type="scientific">Argiope bruennichi</name>
    <name type="common">Wasp spider</name>
    <name type="synonym">Aranea bruennichi</name>
    <dbReference type="NCBI Taxonomy" id="94029"/>
    <lineage>
        <taxon>Eukaryota</taxon>
        <taxon>Metazoa</taxon>
        <taxon>Ecdysozoa</taxon>
        <taxon>Arthropoda</taxon>
        <taxon>Chelicerata</taxon>
        <taxon>Arachnida</taxon>
        <taxon>Araneae</taxon>
        <taxon>Araneomorphae</taxon>
        <taxon>Entelegynae</taxon>
        <taxon>Araneoidea</taxon>
        <taxon>Araneidae</taxon>
        <taxon>Argiope</taxon>
    </lineage>
</organism>
<name>A0A8T0G1I8_ARGBR</name>
<feature type="compositionally biased region" description="Polar residues" evidence="2">
    <location>
        <begin position="8"/>
        <end position="18"/>
    </location>
</feature>
<keyword evidence="1" id="KW-0479">Metal-binding</keyword>
<feature type="region of interest" description="Disordered" evidence="2">
    <location>
        <begin position="421"/>
        <end position="503"/>
    </location>
</feature>
<feature type="region of interest" description="Disordered" evidence="2">
    <location>
        <begin position="617"/>
        <end position="671"/>
    </location>
</feature>
<dbReference type="SMART" id="SM00355">
    <property type="entry name" value="ZnF_C2H2"/>
    <property type="match status" value="4"/>
</dbReference>
<gene>
    <name evidence="5" type="ORF">HNY73_001503</name>
</gene>
<evidence type="ECO:0000313" key="5">
    <source>
        <dbReference type="EMBL" id="KAF8797214.1"/>
    </source>
</evidence>
<keyword evidence="6" id="KW-1185">Reference proteome</keyword>
<evidence type="ECO:0000259" key="3">
    <source>
        <dbReference type="PROSITE" id="PS50157"/>
    </source>
</evidence>
<evidence type="ECO:0000256" key="2">
    <source>
        <dbReference type="SAM" id="MobiDB-lite"/>
    </source>
</evidence>
<evidence type="ECO:0000259" key="4">
    <source>
        <dbReference type="PROSITE" id="PS50878"/>
    </source>
</evidence>
<reference evidence="5" key="1">
    <citation type="journal article" date="2020" name="bioRxiv">
        <title>Chromosome-level reference genome of the European wasp spider Argiope bruennichi: a resource for studies on range expansion and evolutionary adaptation.</title>
        <authorList>
            <person name="Sheffer M.M."/>
            <person name="Hoppe A."/>
            <person name="Krehenwinkel H."/>
            <person name="Uhl G."/>
            <person name="Kuss A.W."/>
            <person name="Jensen L."/>
            <person name="Jensen C."/>
            <person name="Gillespie R.G."/>
            <person name="Hoff K.J."/>
            <person name="Prost S."/>
        </authorList>
    </citation>
    <scope>NUCLEOTIDE SEQUENCE</scope>
</reference>
<dbReference type="SUPFAM" id="SSF56672">
    <property type="entry name" value="DNA/RNA polymerases"/>
    <property type="match status" value="1"/>
</dbReference>
<dbReference type="PANTHER" id="PTHR47027:SF20">
    <property type="entry name" value="REVERSE TRANSCRIPTASE-LIKE PROTEIN WITH RNA-DIRECTED DNA POLYMERASE DOMAIN"/>
    <property type="match status" value="1"/>
</dbReference>
<sequence length="1398" mass="152509">MLTPSKVLDNSVQSNSDLPDSGGPLTASIISPPKAAILPNVFFSPSVDSTSFGSPTGKTHSIPTSPLCFTPKLSEVDAKLNEEGSVSVPLCGYSPERGDKSSPSALQDYLSTKTPHSDSPIYRRTRARLAAKNSEEQHSSPVLQGNRPIPASPVSLMSNGSVTGDDIAPGLQLVDPLPPLSSEIFEMMSSSSSGTRSPPPAWQDLVSPTLSVQCSPSGSFKITPYCSPDYDEIVKMIGGSGTGPPTKPPFGGKVTCHYCDLVLSSPCSWRVHMRELHMFSPATVKVMNPNERDPFERRFHCPTWGDSFFFEAPFRSQSCHSAHLAKAKLLNKFDRIATKPDNDLSPRPGTSSNSRSFADALSGSSPVAGRNVGPLPPSPSSAFPNVNRPSPGWKCPHCSFLARKSGGLRYHLHIKHRNVKTGPVYSDKRKVSPSSVSVGLSRTKQSAPMKPGNMTTRHPTPPTIPASNSGVADSKANCPSPPSSPPAPTSRNTPVTRCPDEIPENTCRRGNSLSILFPIMGKLACVENGCLREFSGETWTSVKQSLKRHVERDHRIQIHATYFWCSLCSSRIAKSPAGHSCLVGSSPIVPPATPFPWACVSCSASFPTEKGLQNHAAAHKKEEILGSGTRKQISIPRRRRRRGRIQGPTPPESEDEAVQVPSAPASPALSNLNDRALVDVLTPPDTNEDSESRILDPYIREISQLVEGEATEEAFQYLCSLSDQAVAEIQSALLPGPALHDSNDRRPVRAVDIEDPRTCQSLYRRNRRRAIREINGTSGERCDIGLPALEEYFANAWGSSSFSPGYYVQTNKGPSIMEGVNDDPVAQVRGPFAAEQLATDRSVLYYLQDLHEVPCGPTERLQRLDSARKGIKDLCIAWLDVTNAFGALPHQAIFEALKAAGVGPVFTNLVKDIYLESTTKILGNGGISSDINILSGVKQGCPVSGLLFDLCVDPAIRHIQGESSKHKVLAFADDVCLLADSPSELQGMLDSIGDQFAQIGLSLNPEKSVAFHLRGRSPVGLLPSPFTVGGITLKAVGEGEFHRFLGRPVGFNACPDYSKLNDLSKLGANILSSALAPWQRLDALKCFFFPALQFPMRTSQFKKTEWEEIDRALRREVKNTLGLPENAANEYLYGHRKTGSCGLPVAAEESDLNRIDTAFKLLTSRATVRARLRIPVANDEDLGSFLSGTSVAEVFDISNIWACARKASKRLRVTWEFSDSVPRLLYEDLTIKPIGRRKVIFSIRDRPRMARSGKLLSKPDQGKAMECVAQSAASSHFISDGAYTRFADWRFIHKARLNLLPLNGTQAWKSENDRACRRCNDADLETLPHVLNHCKGRSRGWQLRHNNIVDRIKKALLPKNTLVAENQCIGPDGLRPDLVFKNGRKMYIIDSLARSKTG</sequence>
<dbReference type="InterPro" id="IPR000477">
    <property type="entry name" value="RT_dom"/>
</dbReference>
<dbReference type="GO" id="GO:0071897">
    <property type="term" value="P:DNA biosynthetic process"/>
    <property type="evidence" value="ECO:0007669"/>
    <property type="project" value="UniProtKB-ARBA"/>
</dbReference>
<feature type="domain" description="Reverse transcriptase" evidence="4">
    <location>
        <begin position="791"/>
        <end position="1033"/>
    </location>
</feature>
<reference evidence="5" key="2">
    <citation type="submission" date="2020-06" db="EMBL/GenBank/DDBJ databases">
        <authorList>
            <person name="Sheffer M."/>
        </authorList>
    </citation>
    <scope>NUCLEOTIDE SEQUENCE</scope>
</reference>
<dbReference type="PROSITE" id="PS00028">
    <property type="entry name" value="ZINC_FINGER_C2H2_1"/>
    <property type="match status" value="1"/>
</dbReference>
<keyword evidence="1" id="KW-0862">Zinc</keyword>